<feature type="region of interest" description="Disordered" evidence="1">
    <location>
        <begin position="450"/>
        <end position="476"/>
    </location>
</feature>
<keyword evidence="2" id="KW-1133">Transmembrane helix</keyword>
<keyword evidence="3" id="KW-0732">Signal</keyword>
<feature type="compositionally biased region" description="Basic and acidic residues" evidence="1">
    <location>
        <begin position="454"/>
        <end position="466"/>
    </location>
</feature>
<sequence>MPQSSAIHLHLLLAACWVTTAKADGWDDFANNLATDLAPLVALFGEQATKQFLSESTTTLDNFIFAMAPLGILTAVVSAIRVCGGPSLRAFIGRAQEGGGIAEAELCSSTSRDVCELYHNGAIVRVFGRPKILEVVHVREAAVPDDSDGKTPPEYGIYSFREYIKKESFRNVGWEEDGKRESLKRKLGDDEALTEAETGKDVEDEFAPNPNLSFNIGIREQPRYVIWLAATVGFIAQASVLVFGFLVTYPLAWPKDEGLPPAWAFPLMSVGTILLCGGMFSCAFLVERSTKERVFRRPSGRSESFTFYVVQPGNQIIGDQTFDSFCFTDASRSLNKYTTSWKVHQQSELGVWLALGITMSGFVLQFVGLRAMHSAVSVLQLGAILLMSIIRAGLRTQRLGKEQNLLRRRPDEVEGHELDWLALQMAKESPWEEERGRKFWSVIAGSPELHSLPHHREPNHDTDSRQTNDAQTPKRHPAQAVFFYRSRLAELTSQPAGVKSRLSTAWDERLVYVRQQARQLKKAIESSAAVLFAHAKVQSALKSGDSIPWTINVAEYKRSDTSPSGREASQIDLSLHRPKGNKQPVVWEANQQYLEAAIGLWAWSIISDPNREEDDKFGLRVSTASEVPTSRIMAVGAAQEDIERANVELRLWIEDF</sequence>
<feature type="signal peptide" evidence="3">
    <location>
        <begin position="1"/>
        <end position="23"/>
    </location>
</feature>
<evidence type="ECO:0000256" key="3">
    <source>
        <dbReference type="SAM" id="SignalP"/>
    </source>
</evidence>
<organism evidence="4 5">
    <name type="scientific">Achaetomium macrosporum</name>
    <dbReference type="NCBI Taxonomy" id="79813"/>
    <lineage>
        <taxon>Eukaryota</taxon>
        <taxon>Fungi</taxon>
        <taxon>Dikarya</taxon>
        <taxon>Ascomycota</taxon>
        <taxon>Pezizomycotina</taxon>
        <taxon>Sordariomycetes</taxon>
        <taxon>Sordariomycetidae</taxon>
        <taxon>Sordariales</taxon>
        <taxon>Chaetomiaceae</taxon>
        <taxon>Achaetomium</taxon>
    </lineage>
</organism>
<comment type="caution">
    <text evidence="4">The sequence shown here is derived from an EMBL/GenBank/DDBJ whole genome shotgun (WGS) entry which is preliminary data.</text>
</comment>
<keyword evidence="5" id="KW-1185">Reference proteome</keyword>
<reference evidence="4" key="1">
    <citation type="journal article" date="2023" name="Mol. Phylogenet. Evol.">
        <title>Genome-scale phylogeny and comparative genomics of the fungal order Sordariales.</title>
        <authorList>
            <person name="Hensen N."/>
            <person name="Bonometti L."/>
            <person name="Westerberg I."/>
            <person name="Brannstrom I.O."/>
            <person name="Guillou S."/>
            <person name="Cros-Aarteil S."/>
            <person name="Calhoun S."/>
            <person name="Haridas S."/>
            <person name="Kuo A."/>
            <person name="Mondo S."/>
            <person name="Pangilinan J."/>
            <person name="Riley R."/>
            <person name="LaButti K."/>
            <person name="Andreopoulos B."/>
            <person name="Lipzen A."/>
            <person name="Chen C."/>
            <person name="Yan M."/>
            <person name="Daum C."/>
            <person name="Ng V."/>
            <person name="Clum A."/>
            <person name="Steindorff A."/>
            <person name="Ohm R.A."/>
            <person name="Martin F."/>
            <person name="Silar P."/>
            <person name="Natvig D.O."/>
            <person name="Lalanne C."/>
            <person name="Gautier V."/>
            <person name="Ament-Velasquez S.L."/>
            <person name="Kruys A."/>
            <person name="Hutchinson M.I."/>
            <person name="Powell A.J."/>
            <person name="Barry K."/>
            <person name="Miller A.N."/>
            <person name="Grigoriev I.V."/>
            <person name="Debuchy R."/>
            <person name="Gladieux P."/>
            <person name="Hiltunen Thoren M."/>
            <person name="Johannesson H."/>
        </authorList>
    </citation>
    <scope>NUCLEOTIDE SEQUENCE</scope>
    <source>
        <strain evidence="4">CBS 532.94</strain>
    </source>
</reference>
<keyword evidence="2" id="KW-0812">Transmembrane</keyword>
<dbReference type="AlphaFoldDB" id="A0AAN7CCN9"/>
<evidence type="ECO:0000256" key="1">
    <source>
        <dbReference type="SAM" id="MobiDB-lite"/>
    </source>
</evidence>
<accession>A0AAN7CCN9</accession>
<proteinExistence type="predicted"/>
<evidence type="ECO:0000313" key="4">
    <source>
        <dbReference type="EMBL" id="KAK4238837.1"/>
    </source>
</evidence>
<feature type="transmembrane region" description="Helical" evidence="2">
    <location>
        <begin position="375"/>
        <end position="394"/>
    </location>
</feature>
<feature type="transmembrane region" description="Helical" evidence="2">
    <location>
        <begin position="263"/>
        <end position="286"/>
    </location>
</feature>
<protein>
    <recommendedName>
        <fullName evidence="6">Ankyrin repeat protein</fullName>
    </recommendedName>
</protein>
<keyword evidence="2" id="KW-0472">Membrane</keyword>
<reference evidence="4" key="2">
    <citation type="submission" date="2023-05" db="EMBL/GenBank/DDBJ databases">
        <authorList>
            <consortium name="Lawrence Berkeley National Laboratory"/>
            <person name="Steindorff A."/>
            <person name="Hensen N."/>
            <person name="Bonometti L."/>
            <person name="Westerberg I."/>
            <person name="Brannstrom I.O."/>
            <person name="Guillou S."/>
            <person name="Cros-Aarteil S."/>
            <person name="Calhoun S."/>
            <person name="Haridas S."/>
            <person name="Kuo A."/>
            <person name="Mondo S."/>
            <person name="Pangilinan J."/>
            <person name="Riley R."/>
            <person name="Labutti K."/>
            <person name="Andreopoulos B."/>
            <person name="Lipzen A."/>
            <person name="Chen C."/>
            <person name="Yanf M."/>
            <person name="Daum C."/>
            <person name="Ng V."/>
            <person name="Clum A."/>
            <person name="Ohm R."/>
            <person name="Martin F."/>
            <person name="Silar P."/>
            <person name="Natvig D."/>
            <person name="Lalanne C."/>
            <person name="Gautier V."/>
            <person name="Ament-Velasquez S.L."/>
            <person name="Kruys A."/>
            <person name="Hutchinson M.I."/>
            <person name="Powell A.J."/>
            <person name="Barry K."/>
            <person name="Miller A.N."/>
            <person name="Grigoriev I.V."/>
            <person name="Debuchy R."/>
            <person name="Gladieux P."/>
            <person name="Thoren M.H."/>
            <person name="Johannesson H."/>
        </authorList>
    </citation>
    <scope>NUCLEOTIDE SEQUENCE</scope>
    <source>
        <strain evidence="4">CBS 532.94</strain>
    </source>
</reference>
<gene>
    <name evidence="4" type="ORF">C8A03DRAFT_14755</name>
</gene>
<evidence type="ECO:0000313" key="5">
    <source>
        <dbReference type="Proteomes" id="UP001303760"/>
    </source>
</evidence>
<evidence type="ECO:0008006" key="6">
    <source>
        <dbReference type="Google" id="ProtNLM"/>
    </source>
</evidence>
<feature type="transmembrane region" description="Helical" evidence="2">
    <location>
        <begin position="349"/>
        <end position="369"/>
    </location>
</feature>
<dbReference type="Proteomes" id="UP001303760">
    <property type="component" value="Unassembled WGS sequence"/>
</dbReference>
<dbReference type="EMBL" id="MU860082">
    <property type="protein sequence ID" value="KAK4238837.1"/>
    <property type="molecule type" value="Genomic_DNA"/>
</dbReference>
<evidence type="ECO:0000256" key="2">
    <source>
        <dbReference type="SAM" id="Phobius"/>
    </source>
</evidence>
<feature type="transmembrane region" description="Helical" evidence="2">
    <location>
        <begin position="224"/>
        <end position="251"/>
    </location>
</feature>
<feature type="chain" id="PRO_5043039550" description="Ankyrin repeat protein" evidence="3">
    <location>
        <begin position="24"/>
        <end position="656"/>
    </location>
</feature>
<name>A0AAN7CCN9_9PEZI</name>
<feature type="non-terminal residue" evidence="4">
    <location>
        <position position="656"/>
    </location>
</feature>
<feature type="transmembrane region" description="Helical" evidence="2">
    <location>
        <begin position="63"/>
        <end position="84"/>
    </location>
</feature>